<proteinExistence type="predicted"/>
<dbReference type="AlphaFoldDB" id="A0A426ZSH2"/>
<reference evidence="2 3" key="1">
    <citation type="journal article" date="2014" name="Agronomy (Basel)">
        <title>A Draft Genome Sequence for Ensete ventricosum, the Drought-Tolerant Tree Against Hunger.</title>
        <authorList>
            <person name="Harrison J."/>
            <person name="Moore K.A."/>
            <person name="Paszkiewicz K."/>
            <person name="Jones T."/>
            <person name="Grant M."/>
            <person name="Ambacheew D."/>
            <person name="Muzemil S."/>
            <person name="Studholme D.J."/>
        </authorList>
    </citation>
    <scope>NUCLEOTIDE SEQUENCE [LARGE SCALE GENOMIC DNA]</scope>
</reference>
<dbReference type="Proteomes" id="UP000287651">
    <property type="component" value="Unassembled WGS sequence"/>
</dbReference>
<evidence type="ECO:0000256" key="1">
    <source>
        <dbReference type="SAM" id="Phobius"/>
    </source>
</evidence>
<protein>
    <submittedName>
        <fullName evidence="2">Uncharacterized protein</fullName>
    </submittedName>
</protein>
<name>A0A426ZSH2_ENSVE</name>
<keyword evidence="1" id="KW-0472">Membrane</keyword>
<accession>A0A426ZSH2</accession>
<gene>
    <name evidence="2" type="ORF">B296_00026294</name>
</gene>
<evidence type="ECO:0000313" key="3">
    <source>
        <dbReference type="Proteomes" id="UP000287651"/>
    </source>
</evidence>
<keyword evidence="1" id="KW-0812">Transmembrane</keyword>
<comment type="caution">
    <text evidence="2">The sequence shown here is derived from an EMBL/GenBank/DDBJ whole genome shotgun (WGS) entry which is preliminary data.</text>
</comment>
<evidence type="ECO:0000313" key="2">
    <source>
        <dbReference type="EMBL" id="RRT66861.1"/>
    </source>
</evidence>
<keyword evidence="1" id="KW-1133">Transmembrane helix</keyword>
<organism evidence="2 3">
    <name type="scientific">Ensete ventricosum</name>
    <name type="common">Abyssinian banana</name>
    <name type="synonym">Musa ensete</name>
    <dbReference type="NCBI Taxonomy" id="4639"/>
    <lineage>
        <taxon>Eukaryota</taxon>
        <taxon>Viridiplantae</taxon>
        <taxon>Streptophyta</taxon>
        <taxon>Embryophyta</taxon>
        <taxon>Tracheophyta</taxon>
        <taxon>Spermatophyta</taxon>
        <taxon>Magnoliopsida</taxon>
        <taxon>Liliopsida</taxon>
        <taxon>Zingiberales</taxon>
        <taxon>Musaceae</taxon>
        <taxon>Ensete</taxon>
    </lineage>
</organism>
<dbReference type="EMBL" id="AMZH03005257">
    <property type="protein sequence ID" value="RRT66861.1"/>
    <property type="molecule type" value="Genomic_DNA"/>
</dbReference>
<feature type="non-terminal residue" evidence="2">
    <location>
        <position position="1"/>
    </location>
</feature>
<sequence>ATHERRSLAGDDEVLLLFLLFFSLFLLQSTLKVDFSVNRPPTAEIDRRRSILVVPPDSGGAPPTAEIDRRRSILVVPPDSGGSAYRSAARPVCTERYGALPLGRENLG</sequence>
<feature type="transmembrane region" description="Helical" evidence="1">
    <location>
        <begin position="14"/>
        <end position="31"/>
    </location>
</feature>